<dbReference type="AlphaFoldDB" id="A0A3S4XWC3"/>
<keyword evidence="2 4" id="KW-0413">Isomerase</keyword>
<organism evidence="4 5">
    <name type="scientific">Rodentibacter pneumotropicus</name>
    <dbReference type="NCBI Taxonomy" id="758"/>
    <lineage>
        <taxon>Bacteria</taxon>
        <taxon>Pseudomonadati</taxon>
        <taxon>Pseudomonadota</taxon>
        <taxon>Gammaproteobacteria</taxon>
        <taxon>Pasteurellales</taxon>
        <taxon>Pasteurellaceae</taxon>
        <taxon>Rodentibacter</taxon>
    </lineage>
</organism>
<dbReference type="EC" id="5.2.1.8" evidence="4"/>
<dbReference type="GO" id="GO:0006457">
    <property type="term" value="P:protein folding"/>
    <property type="evidence" value="ECO:0007669"/>
    <property type="project" value="InterPro"/>
</dbReference>
<evidence type="ECO:0000313" key="4">
    <source>
        <dbReference type="EMBL" id="VEH68599.1"/>
    </source>
</evidence>
<sequence>MERELKNALVSRVKQQVINGLIEQNPIDVPSSAVEEEINVLRNQAAQRFGGNTQQAAQLPGELFEADAKRRVQVGLLFSEVIKSNELKADEERVKTMISDIASAYEQPAEVVEYYSKNEELMNNIRNVVLEEQAVDAVLAKAQVTEKASSFDEIMNPQA</sequence>
<dbReference type="GO" id="GO:0003755">
    <property type="term" value="F:peptidyl-prolyl cis-trans isomerase activity"/>
    <property type="evidence" value="ECO:0007669"/>
    <property type="project" value="UniProtKB-KW"/>
</dbReference>
<reference evidence="4 5" key="1">
    <citation type="submission" date="2018-12" db="EMBL/GenBank/DDBJ databases">
        <authorList>
            <consortium name="Pathogen Informatics"/>
        </authorList>
    </citation>
    <scope>NUCLEOTIDE SEQUENCE [LARGE SCALE GENOMIC DNA]</scope>
    <source>
        <strain evidence="4 5">NCTC8284</strain>
    </source>
</reference>
<feature type="domain" description="Trigger factor C-terminal" evidence="3">
    <location>
        <begin position="1"/>
        <end position="139"/>
    </location>
</feature>
<dbReference type="KEGG" id="rpne:NCTC8284_03838"/>
<evidence type="ECO:0000313" key="5">
    <source>
        <dbReference type="Proteomes" id="UP000278733"/>
    </source>
</evidence>
<gene>
    <name evidence="4" type="primary">tig_1</name>
    <name evidence="4" type="ORF">NCTC8284_03838</name>
</gene>
<dbReference type="InterPro" id="IPR027304">
    <property type="entry name" value="Trigger_fact/SurA_dom_sf"/>
</dbReference>
<protein>
    <submittedName>
        <fullName evidence="4">Trigger factor</fullName>
        <ecNumber evidence="4">5.2.1.8</ecNumber>
    </submittedName>
</protein>
<name>A0A3S4XWC3_9PAST</name>
<keyword evidence="1" id="KW-0697">Rotamase</keyword>
<dbReference type="InterPro" id="IPR037041">
    <property type="entry name" value="Trigger_fac_C_sf"/>
</dbReference>
<dbReference type="InterPro" id="IPR008880">
    <property type="entry name" value="Trigger_fac_C"/>
</dbReference>
<evidence type="ECO:0000256" key="2">
    <source>
        <dbReference type="ARBA" id="ARBA00023235"/>
    </source>
</evidence>
<evidence type="ECO:0000259" key="3">
    <source>
        <dbReference type="Pfam" id="PF05698"/>
    </source>
</evidence>
<accession>A0A3S4XWC3</accession>
<dbReference type="Gene3D" id="1.10.3120.10">
    <property type="entry name" value="Trigger factor, C-terminal domain"/>
    <property type="match status" value="1"/>
</dbReference>
<proteinExistence type="predicted"/>
<dbReference type="Proteomes" id="UP000278733">
    <property type="component" value="Chromosome"/>
</dbReference>
<dbReference type="SUPFAM" id="SSF109998">
    <property type="entry name" value="Triger factor/SurA peptide-binding domain-like"/>
    <property type="match status" value="1"/>
</dbReference>
<dbReference type="Pfam" id="PF05698">
    <property type="entry name" value="Trigger_C"/>
    <property type="match status" value="1"/>
</dbReference>
<dbReference type="GO" id="GO:0015031">
    <property type="term" value="P:protein transport"/>
    <property type="evidence" value="ECO:0007669"/>
    <property type="project" value="InterPro"/>
</dbReference>
<evidence type="ECO:0000256" key="1">
    <source>
        <dbReference type="ARBA" id="ARBA00023110"/>
    </source>
</evidence>
<dbReference type="EMBL" id="LR134405">
    <property type="protein sequence ID" value="VEH68599.1"/>
    <property type="molecule type" value="Genomic_DNA"/>
</dbReference>